<keyword evidence="18" id="KW-1185">Reference proteome</keyword>
<dbReference type="InterPro" id="IPR039892">
    <property type="entry name" value="Spa2/Sph1"/>
</dbReference>
<keyword evidence="7 12" id="KW-0521">NADP</keyword>
<feature type="compositionally biased region" description="Low complexity" evidence="14">
    <location>
        <begin position="1172"/>
        <end position="1181"/>
    </location>
</feature>
<dbReference type="GO" id="GO:1902716">
    <property type="term" value="C:cell cortex of growing cell tip"/>
    <property type="evidence" value="ECO:0007669"/>
    <property type="project" value="TreeGrafter"/>
</dbReference>
<keyword evidence="6 12" id="KW-0276">Fatty acid metabolism</keyword>
<evidence type="ECO:0000256" key="12">
    <source>
        <dbReference type="HAMAP-Rule" id="MF_03107"/>
    </source>
</evidence>
<accession>A0A409XX39</accession>
<keyword evidence="5 12" id="KW-0256">Endoplasmic reticulum</keyword>
<feature type="compositionally biased region" description="Polar residues" evidence="14">
    <location>
        <begin position="354"/>
        <end position="365"/>
    </location>
</feature>
<evidence type="ECO:0000256" key="1">
    <source>
        <dbReference type="ARBA" id="ARBA00005194"/>
    </source>
</evidence>
<proteinExistence type="inferred from homology"/>
<evidence type="ECO:0000256" key="9">
    <source>
        <dbReference type="ARBA" id="ARBA00023098"/>
    </source>
</evidence>
<dbReference type="STRING" id="231916.A0A409XX39"/>
<feature type="compositionally biased region" description="Polar residues" evidence="14">
    <location>
        <begin position="1240"/>
        <end position="1254"/>
    </location>
</feature>
<reference evidence="17 18" key="1">
    <citation type="journal article" date="2018" name="Evol. Lett.">
        <title>Horizontal gene cluster transfer increased hallucinogenic mushroom diversity.</title>
        <authorList>
            <person name="Reynolds H.T."/>
            <person name="Vijayakumar V."/>
            <person name="Gluck-Thaler E."/>
            <person name="Korotkin H.B."/>
            <person name="Matheny P.B."/>
            <person name="Slot J.C."/>
        </authorList>
    </citation>
    <scope>NUCLEOTIDE SEQUENCE [LARGE SCALE GENOMIC DNA]</scope>
    <source>
        <strain evidence="17 18">SRW20</strain>
    </source>
</reference>
<evidence type="ECO:0000313" key="18">
    <source>
        <dbReference type="Proteomes" id="UP000284706"/>
    </source>
</evidence>
<evidence type="ECO:0000256" key="4">
    <source>
        <dbReference type="ARBA" id="ARBA00022737"/>
    </source>
</evidence>
<dbReference type="EC" id="1.1.1.330" evidence="12"/>
<dbReference type="InterPro" id="IPR013724">
    <property type="entry name" value="GIT_SHD"/>
</dbReference>
<comment type="caution">
    <text evidence="17">The sequence shown here is derived from an EMBL/GenBank/DDBJ whole genome shotgun (WGS) entry which is preliminary data.</text>
</comment>
<feature type="compositionally biased region" description="Basic and acidic residues" evidence="14">
    <location>
        <begin position="603"/>
        <end position="640"/>
    </location>
</feature>
<evidence type="ECO:0000256" key="3">
    <source>
        <dbReference type="ARBA" id="ARBA00022692"/>
    </source>
</evidence>
<dbReference type="FunFam" id="3.40.50.720:FF:000137">
    <property type="entry name" value="Hydroxysteroid (17-beta) dehydrogenase 3"/>
    <property type="match status" value="1"/>
</dbReference>
<feature type="compositionally biased region" description="Basic and acidic residues" evidence="14">
    <location>
        <begin position="557"/>
        <end position="585"/>
    </location>
</feature>
<dbReference type="Pfam" id="PF12205">
    <property type="entry name" value="GIT1_C"/>
    <property type="match status" value="1"/>
</dbReference>
<dbReference type="Pfam" id="PF08518">
    <property type="entry name" value="GIT_SHD"/>
    <property type="match status" value="2"/>
</dbReference>
<dbReference type="CDD" id="cd05356">
    <property type="entry name" value="17beta-HSD1_like_SDR_c"/>
    <property type="match status" value="1"/>
</dbReference>
<dbReference type="GO" id="GO:0141040">
    <property type="term" value="F:very-long-chain 3-oxoacyl-CoA reductase activity"/>
    <property type="evidence" value="ECO:0007669"/>
    <property type="project" value="UniProtKB-EC"/>
</dbReference>
<evidence type="ECO:0000256" key="7">
    <source>
        <dbReference type="ARBA" id="ARBA00022857"/>
    </source>
</evidence>
<dbReference type="OrthoDB" id="5588096at2759"/>
<feature type="region of interest" description="Disordered" evidence="14">
    <location>
        <begin position="1145"/>
        <end position="1261"/>
    </location>
</feature>
<evidence type="ECO:0000256" key="10">
    <source>
        <dbReference type="ARBA" id="ARBA00023136"/>
    </source>
</evidence>
<evidence type="ECO:0000313" key="17">
    <source>
        <dbReference type="EMBL" id="PPQ95332.1"/>
    </source>
</evidence>
<protein>
    <recommendedName>
        <fullName evidence="12">Very-long-chain 3-oxoacyl-CoA reductase</fullName>
        <ecNumber evidence="12">1.1.1.330</ecNumber>
    </recommendedName>
    <alternativeName>
        <fullName evidence="12">3-ketoacyl-CoA reductase</fullName>
        <shortName evidence="12">3-ketoreductase</shortName>
        <shortName evidence="12">KAR</shortName>
    </alternativeName>
    <alternativeName>
        <fullName evidence="12">Microsomal beta-keto-reductase</fullName>
    </alternativeName>
</protein>
<gene>
    <name evidence="17" type="ORF">CVT26_008177</name>
</gene>
<sequence>MDASQVQATVQNFLRDQPYVTALLLALGSVSLLRVVYQTTSVFLQTFVLPGYSVRPLPLSMSPPQSQLSLTPFWLRSTQLKRYGAKEHAWAVITGATDGIGKEFALQLAKAGFHILLVARNRELLAQTAGEIETRYGVSTATHSIDFAKADEEAYEEFARTVRGRDVGVLVNNVGKSHNMPAYYVDTPLDEIQDIVAINVNATLRVTYAVLPEMVRRKRGLILNIGSFAGSVPSPMLAAYSGTKAFLSTFSSALGEEVRKDNITVEHVNTYFVVSKLSKIRKPSLMIPKPGPYVRSVLSKVGLACGAAYSGRPNTSTPFWSHALLDYFMTVVGMPTCREKRRSAHPTMKRQPSRAPSPTPTAFSGISNYRTDSYRPIRDLKGAPAVPTIDYRQVSKTHFEELGKYLATYLANAPPNSRSNARSKLTRLTIQQFHELSTDVYDELVRRKNEKEVPFLPVREDFHPKRNQARQKLATLPTTRFEDLSSDVYFELARRYPEFKEDPSGRGSATSNYDDYPAPDFPSSAPPRTNGASRTSGRTSVERPPDSGYGGSVSSRRPSEDRRRPSETDFNIGRRSEDSYRRPEDESLSAALASRRKPSQDTTIRRSEDREREYTPRRSEDREREYVPRRSEDRERDFGRRPSMASDSTTTLTSTAPAQSTTATSAVIIPNKSTMEEEFIDIPYGREARDSGVTTIDERQGLGPALGLGGDPARDGRETEPPDSASEYPSPMSGRSPPAGLGGLSARLKGVEDEDDLGPGNRSGDDLYDKYGRSSVDSTRSAGLGAGGPNGLPSRMMGSRASLTEETEKMRRDYEFKIATMQTQISSLQRDLGEAVDKRKESEGRVRQLEEELAGILQQTKEQGATMRMMQKEIEELKEERERELRQAQEDREELEIFRDRCNKLEEEKELRQGSAGGGADADLVEQLRNDMESLLMEINELSRRNDELMTAKDSDNNLIRDLDNQLKEYKRKYEQAKTELRSVKATSQLFLQAPKFDRGEDQLPMAPDGGVQDIHITAFQSSIDSLLTAGRSNAPTRVLTPMKAVVNAVTNIIEDVKAYERRPPSQFPPHVDLDMLRSLRERAEATLSNLVAATKTHAGSSGMSPVSLLDAAASHVSASVTEIGRAVLIRKATKAEQEMAGYGGGGGGALGSSATGGFSPSLRSVEEVRNSSSASGSSSAHQRTTSKASTSSRGGRFSESPSSPPNMMRGAAGGGYRRPPSENSSSEQTSSPPPIFDTHGSSNLSGGQVSDDSAQAEGSEDAWAELKPYLEAQTESIVYAIQSVLSGVRSPTPSPSLNENLTQIITIVSSIVAVCNDNLPLASAAEGNRILRELGDHANKLSEVQALPEVTKEGRQIMAKSSFAIANAMKGLMKL</sequence>
<dbReference type="Pfam" id="PF00106">
    <property type="entry name" value="adh_short"/>
    <property type="match status" value="1"/>
</dbReference>
<feature type="compositionally biased region" description="Low complexity" evidence="14">
    <location>
        <begin position="645"/>
        <end position="666"/>
    </location>
</feature>
<feature type="active site" description="Proton acceptor" evidence="12">
    <location>
        <position position="240"/>
    </location>
</feature>
<keyword evidence="9 12" id="KW-0443">Lipid metabolism</keyword>
<organism evidence="17 18">
    <name type="scientific">Gymnopilus dilepis</name>
    <dbReference type="NCBI Taxonomy" id="231916"/>
    <lineage>
        <taxon>Eukaryota</taxon>
        <taxon>Fungi</taxon>
        <taxon>Dikarya</taxon>
        <taxon>Basidiomycota</taxon>
        <taxon>Agaricomycotina</taxon>
        <taxon>Agaricomycetes</taxon>
        <taxon>Agaricomycetidae</taxon>
        <taxon>Agaricales</taxon>
        <taxon>Agaricineae</taxon>
        <taxon>Hymenogastraceae</taxon>
        <taxon>Gymnopilus</taxon>
    </lineage>
</organism>
<dbReference type="HAMAP" id="MF_03107">
    <property type="entry name" value="3_ketoreductase"/>
    <property type="match status" value="1"/>
</dbReference>
<keyword evidence="4" id="KW-0677">Repeat</keyword>
<dbReference type="InterPro" id="IPR020904">
    <property type="entry name" value="Sc_DH/Rdtase_CS"/>
</dbReference>
<dbReference type="InterPro" id="IPR022018">
    <property type="entry name" value="GIT1_C"/>
</dbReference>
<dbReference type="PANTHER" id="PTHR21601:SF0">
    <property type="entry name" value="PROTEIN SPA2-RELATED"/>
    <property type="match status" value="1"/>
</dbReference>
<evidence type="ECO:0000256" key="6">
    <source>
        <dbReference type="ARBA" id="ARBA00022832"/>
    </source>
</evidence>
<evidence type="ECO:0000256" key="8">
    <source>
        <dbReference type="ARBA" id="ARBA00022989"/>
    </source>
</evidence>
<evidence type="ECO:0000256" key="15">
    <source>
        <dbReference type="SAM" id="Phobius"/>
    </source>
</evidence>
<comment type="function">
    <text evidence="12">Component of the microsomal membrane bound fatty acid elongation system, which produces the 26-carbon very long-chain fatty acids (VLCFA) from palmitate. Catalyzes the reduction of the 3-ketoacyl-CoA intermediate that is formed in each cycle of fatty acid elongation. VLCFAs serve as precursors for ceramide and sphingolipids.</text>
</comment>
<dbReference type="SUPFAM" id="SSF51735">
    <property type="entry name" value="NAD(P)-binding Rossmann-fold domains"/>
    <property type="match status" value="1"/>
</dbReference>
<dbReference type="Proteomes" id="UP000284706">
    <property type="component" value="Unassembled WGS sequence"/>
</dbReference>
<feature type="compositionally biased region" description="Basic residues" evidence="14">
    <location>
        <begin position="341"/>
        <end position="352"/>
    </location>
</feature>
<dbReference type="PRINTS" id="PR00081">
    <property type="entry name" value="GDHRDH"/>
</dbReference>
<feature type="domain" description="GIT Spa2 homology (SHD)" evidence="16">
    <location>
        <begin position="469"/>
        <end position="499"/>
    </location>
</feature>
<dbReference type="InterPro" id="IPR002347">
    <property type="entry name" value="SDR_fam"/>
</dbReference>
<feature type="coiled-coil region" evidence="13">
    <location>
        <begin position="832"/>
        <end position="987"/>
    </location>
</feature>
<feature type="compositionally biased region" description="Basic and acidic residues" evidence="14">
    <location>
        <begin position="763"/>
        <end position="772"/>
    </location>
</feature>
<dbReference type="EMBL" id="NHYE01001429">
    <property type="protein sequence ID" value="PPQ95332.1"/>
    <property type="molecule type" value="Genomic_DNA"/>
</dbReference>
<comment type="catalytic activity">
    <reaction evidence="12">
        <text>a very-long-chain (3R)-3-hydroxyacyl-CoA + NADP(+) = a very-long-chain 3-oxoacyl-CoA + NADPH + H(+)</text>
        <dbReference type="Rhea" id="RHEA:48680"/>
        <dbReference type="ChEBI" id="CHEBI:15378"/>
        <dbReference type="ChEBI" id="CHEBI:57783"/>
        <dbReference type="ChEBI" id="CHEBI:58349"/>
        <dbReference type="ChEBI" id="CHEBI:85440"/>
        <dbReference type="ChEBI" id="CHEBI:90725"/>
        <dbReference type="EC" id="1.1.1.330"/>
    </reaction>
</comment>
<keyword evidence="3 12" id="KW-0812">Transmembrane</keyword>
<feature type="domain" description="GIT Spa2 homology (SHD)" evidence="16">
    <location>
        <begin position="421"/>
        <end position="451"/>
    </location>
</feature>
<feature type="region of interest" description="Disordered" evidence="14">
    <location>
        <begin position="341"/>
        <end position="365"/>
    </location>
</feature>
<evidence type="ECO:0000259" key="16">
    <source>
        <dbReference type="SMART" id="SM00555"/>
    </source>
</evidence>
<comment type="pathway">
    <text evidence="1">Lipid metabolism; fatty acid biosynthesis.</text>
</comment>
<comment type="similarity">
    <text evidence="12">Belongs to the short-chain dehydrogenases/reductases (SDR) family.</text>
</comment>
<feature type="compositionally biased region" description="Low complexity" evidence="14">
    <location>
        <begin position="1222"/>
        <end position="1231"/>
    </location>
</feature>
<name>A0A409XX39_9AGAR</name>
<evidence type="ECO:0000256" key="14">
    <source>
        <dbReference type="SAM" id="MobiDB-lite"/>
    </source>
</evidence>
<dbReference type="GO" id="GO:0005078">
    <property type="term" value="F:MAP-kinase scaffold activity"/>
    <property type="evidence" value="ECO:0007669"/>
    <property type="project" value="TreeGrafter"/>
</dbReference>
<feature type="compositionally biased region" description="Polar residues" evidence="14">
    <location>
        <begin position="1182"/>
        <end position="1194"/>
    </location>
</feature>
<dbReference type="Gene3D" id="3.40.50.720">
    <property type="entry name" value="NAD(P)-binding Rossmann-like Domain"/>
    <property type="match status" value="1"/>
</dbReference>
<dbReference type="UniPathway" id="UPA00094"/>
<dbReference type="GO" id="GO:0030497">
    <property type="term" value="P:fatty acid elongation"/>
    <property type="evidence" value="ECO:0007669"/>
    <property type="project" value="UniProtKB-UniRule"/>
</dbReference>
<dbReference type="PROSITE" id="PS00061">
    <property type="entry name" value="ADH_SHORT"/>
    <property type="match status" value="1"/>
</dbReference>
<feature type="compositionally biased region" description="Basic and acidic residues" evidence="14">
    <location>
        <begin position="684"/>
        <end position="700"/>
    </location>
</feature>
<dbReference type="InterPro" id="IPR027533">
    <property type="entry name" value="3_ketoreductase_fungal"/>
</dbReference>
<keyword evidence="8 12" id="KW-1133">Transmembrane helix</keyword>
<dbReference type="GO" id="GO:0005826">
    <property type="term" value="C:actomyosin contractile ring"/>
    <property type="evidence" value="ECO:0007669"/>
    <property type="project" value="TreeGrafter"/>
</dbReference>
<keyword evidence="10 12" id="KW-0472">Membrane</keyword>
<dbReference type="GO" id="GO:0045703">
    <property type="term" value="F:ketoreductase activity"/>
    <property type="evidence" value="ECO:0007669"/>
    <property type="project" value="UniProtKB-UniRule"/>
</dbReference>
<dbReference type="InParanoid" id="A0A409XX39"/>
<feature type="compositionally biased region" description="Polar residues" evidence="14">
    <location>
        <begin position="526"/>
        <end position="539"/>
    </location>
</feature>
<dbReference type="PANTHER" id="PTHR21601">
    <property type="entry name" value="SPA2 PROTEIN"/>
    <property type="match status" value="1"/>
</dbReference>
<evidence type="ECO:0000256" key="5">
    <source>
        <dbReference type="ARBA" id="ARBA00022824"/>
    </source>
</evidence>
<evidence type="ECO:0000256" key="11">
    <source>
        <dbReference type="ARBA" id="ARBA00023160"/>
    </source>
</evidence>
<dbReference type="SMART" id="SM00555">
    <property type="entry name" value="GIT"/>
    <property type="match status" value="2"/>
</dbReference>
<evidence type="ECO:0000256" key="2">
    <source>
        <dbReference type="ARBA" id="ARBA00022516"/>
    </source>
</evidence>
<keyword evidence="13" id="KW-0175">Coiled coil</keyword>
<evidence type="ECO:0000256" key="13">
    <source>
        <dbReference type="SAM" id="Coils"/>
    </source>
</evidence>
<feature type="binding site" evidence="12">
    <location>
        <position position="227"/>
    </location>
    <ligand>
        <name>substrate</name>
    </ligand>
</feature>
<keyword evidence="11 12" id="KW-0275">Fatty acid biosynthesis</keyword>
<dbReference type="InterPro" id="IPR036291">
    <property type="entry name" value="NAD(P)-bd_dom_sf"/>
</dbReference>
<dbReference type="GO" id="GO:0005789">
    <property type="term" value="C:endoplasmic reticulum membrane"/>
    <property type="evidence" value="ECO:0007669"/>
    <property type="project" value="UniProtKB-SubCell"/>
</dbReference>
<keyword evidence="2 12" id="KW-0444">Lipid biosynthesis</keyword>
<dbReference type="Pfam" id="PF23742">
    <property type="entry name" value="VBS_C3G9"/>
    <property type="match status" value="1"/>
</dbReference>
<keyword evidence="12" id="KW-0560">Oxidoreductase</keyword>
<feature type="region of interest" description="Disordered" evidence="14">
    <location>
        <begin position="499"/>
        <end position="800"/>
    </location>
</feature>
<dbReference type="InterPro" id="IPR056439">
    <property type="entry name" value="VBS_C3G9"/>
</dbReference>
<comment type="subcellular location">
    <subcellularLocation>
        <location evidence="12">Endoplasmic reticulum membrane</location>
        <topology evidence="12">Single-pass membrane protein</topology>
    </subcellularLocation>
</comment>
<feature type="transmembrane region" description="Helical" evidence="15">
    <location>
        <begin position="19"/>
        <end position="37"/>
    </location>
</feature>